<evidence type="ECO:0000313" key="2">
    <source>
        <dbReference type="Proteomes" id="UP001470230"/>
    </source>
</evidence>
<keyword evidence="2" id="KW-1185">Reference proteome</keyword>
<accession>A0ABR2KXZ9</accession>
<reference evidence="1 2" key="1">
    <citation type="submission" date="2024-04" db="EMBL/GenBank/DDBJ databases">
        <title>Tritrichomonas musculus Genome.</title>
        <authorList>
            <person name="Alves-Ferreira E."/>
            <person name="Grigg M."/>
            <person name="Lorenzi H."/>
            <person name="Galac M."/>
        </authorList>
    </citation>
    <scope>NUCLEOTIDE SEQUENCE [LARGE SCALE GENOMIC DNA]</scope>
    <source>
        <strain evidence="1 2">EAF2021</strain>
    </source>
</reference>
<organism evidence="1 2">
    <name type="scientific">Tritrichomonas musculus</name>
    <dbReference type="NCBI Taxonomy" id="1915356"/>
    <lineage>
        <taxon>Eukaryota</taxon>
        <taxon>Metamonada</taxon>
        <taxon>Parabasalia</taxon>
        <taxon>Tritrichomonadida</taxon>
        <taxon>Tritrichomonadidae</taxon>
        <taxon>Tritrichomonas</taxon>
    </lineage>
</organism>
<sequence>MEDNYAEKKILPIRYDLQFSTELQRHEIQKLIELQLEFTDIKIDDKVVDDNFGLDNRKHSVKLVSKYPFKYIIFDSWIEDFSKIPPIRNEIGKRLPGKIIGITSEGSEWGTYLLINNV</sequence>
<proteinExistence type="predicted"/>
<name>A0ABR2KXZ9_9EUKA</name>
<evidence type="ECO:0000313" key="1">
    <source>
        <dbReference type="EMBL" id="KAK8895974.1"/>
    </source>
</evidence>
<protein>
    <submittedName>
        <fullName evidence="1">Uncharacterized protein</fullName>
    </submittedName>
</protein>
<dbReference type="EMBL" id="JAPFFF010000002">
    <property type="protein sequence ID" value="KAK8895974.1"/>
    <property type="molecule type" value="Genomic_DNA"/>
</dbReference>
<dbReference type="Proteomes" id="UP001470230">
    <property type="component" value="Unassembled WGS sequence"/>
</dbReference>
<comment type="caution">
    <text evidence="1">The sequence shown here is derived from an EMBL/GenBank/DDBJ whole genome shotgun (WGS) entry which is preliminary data.</text>
</comment>
<gene>
    <name evidence="1" type="ORF">M9Y10_013860</name>
</gene>